<dbReference type="Proteomes" id="UP000499080">
    <property type="component" value="Unassembled WGS sequence"/>
</dbReference>
<comment type="caution">
    <text evidence="1">The sequence shown here is derived from an EMBL/GenBank/DDBJ whole genome shotgun (WGS) entry which is preliminary data.</text>
</comment>
<sequence>MTAAAIARVLRLESNLQSPATNQPILKEVRTITGGGGGDPVPRRGNESLLTYLVASHILCTHGAPGEWQLLTRLSKKLFSEIINS</sequence>
<dbReference type="EMBL" id="BGPR01000210">
    <property type="protein sequence ID" value="GBM05024.1"/>
    <property type="molecule type" value="Genomic_DNA"/>
</dbReference>
<protein>
    <submittedName>
        <fullName evidence="1">Uncharacterized protein</fullName>
    </submittedName>
</protein>
<accession>A0A4Y2CM72</accession>
<evidence type="ECO:0000313" key="2">
    <source>
        <dbReference type="Proteomes" id="UP000499080"/>
    </source>
</evidence>
<organism evidence="1 2">
    <name type="scientific">Araneus ventricosus</name>
    <name type="common">Orbweaver spider</name>
    <name type="synonym">Epeira ventricosa</name>
    <dbReference type="NCBI Taxonomy" id="182803"/>
    <lineage>
        <taxon>Eukaryota</taxon>
        <taxon>Metazoa</taxon>
        <taxon>Ecdysozoa</taxon>
        <taxon>Arthropoda</taxon>
        <taxon>Chelicerata</taxon>
        <taxon>Arachnida</taxon>
        <taxon>Araneae</taxon>
        <taxon>Araneomorphae</taxon>
        <taxon>Entelegynae</taxon>
        <taxon>Araneoidea</taxon>
        <taxon>Araneidae</taxon>
        <taxon>Araneus</taxon>
    </lineage>
</organism>
<dbReference type="AlphaFoldDB" id="A0A4Y2CM72"/>
<keyword evidence="2" id="KW-1185">Reference proteome</keyword>
<name>A0A4Y2CM72_ARAVE</name>
<gene>
    <name evidence="1" type="ORF">AVEN_60220_1</name>
</gene>
<reference evidence="1 2" key="1">
    <citation type="journal article" date="2019" name="Sci. Rep.">
        <title>Orb-weaving spider Araneus ventricosus genome elucidates the spidroin gene catalogue.</title>
        <authorList>
            <person name="Kono N."/>
            <person name="Nakamura H."/>
            <person name="Ohtoshi R."/>
            <person name="Moran D.A.P."/>
            <person name="Shinohara A."/>
            <person name="Yoshida Y."/>
            <person name="Fujiwara M."/>
            <person name="Mori M."/>
            <person name="Tomita M."/>
            <person name="Arakawa K."/>
        </authorList>
    </citation>
    <scope>NUCLEOTIDE SEQUENCE [LARGE SCALE GENOMIC DNA]</scope>
</reference>
<proteinExistence type="predicted"/>
<evidence type="ECO:0000313" key="1">
    <source>
        <dbReference type="EMBL" id="GBM05024.1"/>
    </source>
</evidence>